<gene>
    <name evidence="1" type="ORF">IAC23_10040</name>
</gene>
<name>A0A9D9H9E8_9BACT</name>
<proteinExistence type="predicted"/>
<organism evidence="1 2">
    <name type="scientific">Candidatus Cryptobacteroides merdavium</name>
    <dbReference type="NCBI Taxonomy" id="2840769"/>
    <lineage>
        <taxon>Bacteria</taxon>
        <taxon>Pseudomonadati</taxon>
        <taxon>Bacteroidota</taxon>
        <taxon>Bacteroidia</taxon>
        <taxon>Bacteroidales</taxon>
        <taxon>Candidatus Cryptobacteroides</taxon>
    </lineage>
</organism>
<protein>
    <submittedName>
        <fullName evidence="1">Uncharacterized protein</fullName>
    </submittedName>
</protein>
<evidence type="ECO:0000313" key="2">
    <source>
        <dbReference type="Proteomes" id="UP000823619"/>
    </source>
</evidence>
<dbReference type="Proteomes" id="UP000823619">
    <property type="component" value="Unassembled WGS sequence"/>
</dbReference>
<evidence type="ECO:0000313" key="1">
    <source>
        <dbReference type="EMBL" id="MBO8446010.1"/>
    </source>
</evidence>
<sequence length="124" mass="13521">MEELIVDTHDDYDPWASVSVGFGDDRSFIVELDSSSDGPDEFFSGRGGSGHIVHAVIGYEDAVSLSRRLGVRLTELPAAIAGRFGGDLDRHTSTYVEGVFHDILGFIEGSGIRYRMKRTPKGNS</sequence>
<dbReference type="AlphaFoldDB" id="A0A9D9H9E8"/>
<reference evidence="1" key="2">
    <citation type="journal article" date="2021" name="PeerJ">
        <title>Extensive microbial diversity within the chicken gut microbiome revealed by metagenomics and culture.</title>
        <authorList>
            <person name="Gilroy R."/>
            <person name="Ravi A."/>
            <person name="Getino M."/>
            <person name="Pursley I."/>
            <person name="Horton D.L."/>
            <person name="Alikhan N.F."/>
            <person name="Baker D."/>
            <person name="Gharbi K."/>
            <person name="Hall N."/>
            <person name="Watson M."/>
            <person name="Adriaenssens E.M."/>
            <person name="Foster-Nyarko E."/>
            <person name="Jarju S."/>
            <person name="Secka A."/>
            <person name="Antonio M."/>
            <person name="Oren A."/>
            <person name="Chaudhuri R.R."/>
            <person name="La Ragione R."/>
            <person name="Hildebrand F."/>
            <person name="Pallen M.J."/>
        </authorList>
    </citation>
    <scope>NUCLEOTIDE SEQUENCE</scope>
    <source>
        <strain evidence="1">D5-748</strain>
    </source>
</reference>
<dbReference type="EMBL" id="JADIMO010000129">
    <property type="protein sequence ID" value="MBO8446010.1"/>
    <property type="molecule type" value="Genomic_DNA"/>
</dbReference>
<accession>A0A9D9H9E8</accession>
<comment type="caution">
    <text evidence="1">The sequence shown here is derived from an EMBL/GenBank/DDBJ whole genome shotgun (WGS) entry which is preliminary data.</text>
</comment>
<reference evidence="1" key="1">
    <citation type="submission" date="2020-10" db="EMBL/GenBank/DDBJ databases">
        <authorList>
            <person name="Gilroy R."/>
        </authorList>
    </citation>
    <scope>NUCLEOTIDE SEQUENCE</scope>
    <source>
        <strain evidence="1">D5-748</strain>
    </source>
</reference>